<keyword evidence="12" id="KW-1185">Reference proteome</keyword>
<name>A0A4R2BGU4_9BACI</name>
<evidence type="ECO:0000313" key="11">
    <source>
        <dbReference type="EMBL" id="TCN25612.1"/>
    </source>
</evidence>
<reference evidence="11 12" key="1">
    <citation type="journal article" date="2015" name="Stand. Genomic Sci.">
        <title>Genomic Encyclopedia of Bacterial and Archaeal Type Strains, Phase III: the genomes of soil and plant-associated and newly described type strains.</title>
        <authorList>
            <person name="Whitman W.B."/>
            <person name="Woyke T."/>
            <person name="Klenk H.P."/>
            <person name="Zhou Y."/>
            <person name="Lilburn T.G."/>
            <person name="Beck B.J."/>
            <person name="De Vos P."/>
            <person name="Vandamme P."/>
            <person name="Eisen J.A."/>
            <person name="Garrity G."/>
            <person name="Hugenholtz P."/>
            <person name="Kyrpides N.C."/>
        </authorList>
    </citation>
    <scope>NUCLEOTIDE SEQUENCE [LARGE SCALE GENOMIC DNA]</scope>
    <source>
        <strain evidence="11 12">CV53</strain>
    </source>
</reference>
<organism evidence="11 12">
    <name type="scientific">Mesobacillus foraminis</name>
    <dbReference type="NCBI Taxonomy" id="279826"/>
    <lineage>
        <taxon>Bacteria</taxon>
        <taxon>Bacillati</taxon>
        <taxon>Bacillota</taxon>
        <taxon>Bacilli</taxon>
        <taxon>Bacillales</taxon>
        <taxon>Bacillaceae</taxon>
        <taxon>Mesobacillus</taxon>
    </lineage>
</organism>
<comment type="subcellular location">
    <subcellularLocation>
        <location evidence="2">Cell membrane</location>
        <topology evidence="2">Single-pass membrane protein</topology>
    </subcellularLocation>
</comment>
<evidence type="ECO:0000256" key="8">
    <source>
        <dbReference type="ARBA" id="ARBA00022989"/>
    </source>
</evidence>
<dbReference type="GO" id="GO:0005886">
    <property type="term" value="C:plasma membrane"/>
    <property type="evidence" value="ECO:0007669"/>
    <property type="project" value="UniProtKB-SubCell"/>
</dbReference>
<comment type="caution">
    <text evidence="11">The sequence shown here is derived from an EMBL/GenBank/DDBJ whole genome shotgun (WGS) entry which is preliminary data.</text>
</comment>
<keyword evidence="11" id="KW-0966">Cell projection</keyword>
<evidence type="ECO:0000256" key="5">
    <source>
        <dbReference type="ARBA" id="ARBA00022500"/>
    </source>
</evidence>
<keyword evidence="6 10" id="KW-0812">Transmembrane</keyword>
<evidence type="ECO:0000256" key="4">
    <source>
        <dbReference type="ARBA" id="ARBA00022475"/>
    </source>
</evidence>
<keyword evidence="5 10" id="KW-0145">Chemotaxis</keyword>
<dbReference type="EMBL" id="SLVV01000005">
    <property type="protein sequence ID" value="TCN25612.1"/>
    <property type="molecule type" value="Genomic_DNA"/>
</dbReference>
<evidence type="ECO:0000256" key="10">
    <source>
        <dbReference type="RuleBase" id="RU364125"/>
    </source>
</evidence>
<gene>
    <name evidence="11" type="ORF">EV146_105270</name>
</gene>
<dbReference type="RefSeq" id="WP_121609254.1">
    <property type="nucleotide sequence ID" value="NZ_CP033044.1"/>
</dbReference>
<comment type="similarity">
    <text evidence="3 10">Belongs to the FliL family.</text>
</comment>
<keyword evidence="11" id="KW-0282">Flagellum</keyword>
<evidence type="ECO:0000256" key="1">
    <source>
        <dbReference type="ARBA" id="ARBA00002254"/>
    </source>
</evidence>
<evidence type="ECO:0000313" key="12">
    <source>
        <dbReference type="Proteomes" id="UP000295689"/>
    </source>
</evidence>
<sequence>MKNNKLVMSLVIMLGIVILAAAAAVFFLMRGQAEGGPKEPGIDEVLESSVDVEEITANLATDDYIRVSFKIQTDSKKAKEELEKRDFQTRNVIIYELSEKKAEDLQGKDGKLLLEDTIKDKLNGVMQEGKVVKVYITEALLQ</sequence>
<accession>A0A4R2BGU4</accession>
<keyword evidence="11" id="KW-0969">Cilium</keyword>
<dbReference type="PANTHER" id="PTHR35091">
    <property type="entry name" value="FLAGELLAR PROTEIN FLIL"/>
    <property type="match status" value="1"/>
</dbReference>
<dbReference type="OrthoDB" id="2381796at2"/>
<keyword evidence="4 10" id="KW-1003">Cell membrane</keyword>
<evidence type="ECO:0000256" key="9">
    <source>
        <dbReference type="ARBA" id="ARBA00023136"/>
    </source>
</evidence>
<dbReference type="InterPro" id="IPR005503">
    <property type="entry name" value="FliL"/>
</dbReference>
<evidence type="ECO:0000256" key="6">
    <source>
        <dbReference type="ARBA" id="ARBA00022692"/>
    </source>
</evidence>
<dbReference type="GO" id="GO:0071978">
    <property type="term" value="P:bacterial-type flagellum-dependent swarming motility"/>
    <property type="evidence" value="ECO:0007669"/>
    <property type="project" value="TreeGrafter"/>
</dbReference>
<proteinExistence type="inferred from homology"/>
<dbReference type="NCBIfam" id="NF005826">
    <property type="entry name" value="PRK07718.1"/>
    <property type="match status" value="1"/>
</dbReference>
<dbReference type="GO" id="GO:0009425">
    <property type="term" value="C:bacterial-type flagellum basal body"/>
    <property type="evidence" value="ECO:0007669"/>
    <property type="project" value="InterPro"/>
</dbReference>
<evidence type="ECO:0000256" key="3">
    <source>
        <dbReference type="ARBA" id="ARBA00008281"/>
    </source>
</evidence>
<evidence type="ECO:0000256" key="7">
    <source>
        <dbReference type="ARBA" id="ARBA00022779"/>
    </source>
</evidence>
<keyword evidence="9 10" id="KW-0472">Membrane</keyword>
<evidence type="ECO:0000256" key="2">
    <source>
        <dbReference type="ARBA" id="ARBA00004162"/>
    </source>
</evidence>
<dbReference type="Proteomes" id="UP000295689">
    <property type="component" value="Unassembled WGS sequence"/>
</dbReference>
<protein>
    <recommendedName>
        <fullName evidence="10">Flagellar protein FliL</fullName>
    </recommendedName>
</protein>
<dbReference type="AlphaFoldDB" id="A0A4R2BGU4"/>
<feature type="transmembrane region" description="Helical" evidence="10">
    <location>
        <begin position="6"/>
        <end position="28"/>
    </location>
</feature>
<comment type="function">
    <text evidence="1 10">Controls the rotational direction of flagella during chemotaxis.</text>
</comment>
<keyword evidence="7 10" id="KW-0283">Flagellar rotation</keyword>
<dbReference type="Pfam" id="PF03748">
    <property type="entry name" value="FliL"/>
    <property type="match status" value="1"/>
</dbReference>
<dbReference type="PANTHER" id="PTHR35091:SF2">
    <property type="entry name" value="FLAGELLAR PROTEIN FLIL"/>
    <property type="match status" value="1"/>
</dbReference>
<keyword evidence="8 10" id="KW-1133">Transmembrane helix</keyword>
<dbReference type="GO" id="GO:0006935">
    <property type="term" value="P:chemotaxis"/>
    <property type="evidence" value="ECO:0007669"/>
    <property type="project" value="UniProtKB-KW"/>
</dbReference>